<organism evidence="1 2">
    <name type="scientific">Pseudomonas phage PspYZU05</name>
    <dbReference type="NCBI Taxonomy" id="1983556"/>
    <lineage>
        <taxon>Viruses</taxon>
        <taxon>Duplodnaviria</taxon>
        <taxon>Heunggongvirae</taxon>
        <taxon>Uroviricota</taxon>
        <taxon>Caudoviricetes</taxon>
        <taxon>Pantevenvirales</taxon>
        <taxon>Straboviridae</taxon>
        <taxon>Jiangsuvirus</taxon>
        <taxon>Jiangsuvirus pspyzu05</taxon>
    </lineage>
</organism>
<proteinExistence type="predicted"/>
<dbReference type="Proteomes" id="UP000247773">
    <property type="component" value="Genome"/>
</dbReference>
<reference evidence="1 2" key="1">
    <citation type="submission" date="2017-04" db="EMBL/GenBank/DDBJ databases">
        <title>Isolation of lytic bacteriophages infecting Pseudomonas strains for biocontrol of fish and shrimp spoilage during chilled storage.</title>
        <authorList>
            <person name="Yang Z."/>
            <person name="Tao X."/>
            <person name="Gao L."/>
            <person name="Rao S."/>
        </authorList>
    </citation>
    <scope>NUCLEOTIDE SEQUENCE [LARGE SCALE GENOMIC DNA]</scope>
</reference>
<dbReference type="EMBL" id="KY971610">
    <property type="protein sequence ID" value="ASD52158.1"/>
    <property type="molecule type" value="Genomic_DNA"/>
</dbReference>
<evidence type="ECO:0000313" key="1">
    <source>
        <dbReference type="EMBL" id="ASD52158.1"/>
    </source>
</evidence>
<name>A0A2U7NLY1_9CAUD</name>
<sequence>MQMKFKITNRQETIRQYMLHSGVSAPKGTNVDFTRVFTKEEIDIIDSTGVEIERALKKHILHRAKDLREIVSDQDSLKDKPEITEHGLCHHLSKRIETPKSLDTYRKDLILYIIRDMVSLWPKYSGSKSYPIPSVTEGHNHIMVFNYLPLWEGAYYTLRVELLDFIIECLEKNND</sequence>
<protein>
    <submittedName>
        <fullName evidence="1">Uncharacterized protein</fullName>
    </submittedName>
</protein>
<accession>A0A2U7NLY1</accession>
<keyword evidence="2" id="KW-1185">Reference proteome</keyword>
<gene>
    <name evidence="1" type="ORF">PspYZU05_206</name>
</gene>
<evidence type="ECO:0000313" key="2">
    <source>
        <dbReference type="Proteomes" id="UP000247773"/>
    </source>
</evidence>